<dbReference type="Proteomes" id="UP000658514">
    <property type="component" value="Unassembled WGS sequence"/>
</dbReference>
<organism evidence="1 2">
    <name type="scientific">Calothrix parietina FACHB-288</name>
    <dbReference type="NCBI Taxonomy" id="2692896"/>
    <lineage>
        <taxon>Bacteria</taxon>
        <taxon>Bacillati</taxon>
        <taxon>Cyanobacteriota</taxon>
        <taxon>Cyanophyceae</taxon>
        <taxon>Nostocales</taxon>
        <taxon>Calotrichaceae</taxon>
        <taxon>Calothrix</taxon>
    </lineage>
</organism>
<evidence type="ECO:0000313" key="2">
    <source>
        <dbReference type="Proteomes" id="UP000658514"/>
    </source>
</evidence>
<accession>A0ABR8AHJ1</accession>
<name>A0ABR8AHJ1_9CYAN</name>
<reference evidence="1 2" key="1">
    <citation type="journal article" date="2020" name="ISME J.">
        <title>Comparative genomics reveals insights into cyanobacterial evolution and habitat adaptation.</title>
        <authorList>
            <person name="Chen M.Y."/>
            <person name="Teng W.K."/>
            <person name="Zhao L."/>
            <person name="Hu C.X."/>
            <person name="Zhou Y.K."/>
            <person name="Han B.P."/>
            <person name="Song L.R."/>
            <person name="Shu W.S."/>
        </authorList>
    </citation>
    <scope>NUCLEOTIDE SEQUENCE [LARGE SCALE GENOMIC DNA]</scope>
    <source>
        <strain evidence="1 2">FACHB-288</strain>
    </source>
</reference>
<evidence type="ECO:0000313" key="1">
    <source>
        <dbReference type="EMBL" id="MBD2199502.1"/>
    </source>
</evidence>
<protein>
    <submittedName>
        <fullName evidence="1">Uncharacterized protein</fullName>
    </submittedName>
</protein>
<keyword evidence="2" id="KW-1185">Reference proteome</keyword>
<dbReference type="EMBL" id="JACJQH010000061">
    <property type="protein sequence ID" value="MBD2199502.1"/>
    <property type="molecule type" value="Genomic_DNA"/>
</dbReference>
<dbReference type="RefSeq" id="WP_190548707.1">
    <property type="nucleotide sequence ID" value="NZ_CAWPNO010000097.1"/>
</dbReference>
<sequence>MAASRRTHASIRKSLWRCLGLEYRDRSIIGFAENMSNPLSFLGVAES</sequence>
<proteinExistence type="predicted"/>
<comment type="caution">
    <text evidence="1">The sequence shown here is derived from an EMBL/GenBank/DDBJ whole genome shotgun (WGS) entry which is preliminary data.</text>
</comment>
<gene>
    <name evidence="1" type="ORF">H6G24_29140</name>
</gene>